<dbReference type="InterPro" id="IPR036412">
    <property type="entry name" value="HAD-like_sf"/>
</dbReference>
<dbReference type="GO" id="GO:0006281">
    <property type="term" value="P:DNA repair"/>
    <property type="evidence" value="ECO:0007669"/>
    <property type="project" value="TreeGrafter"/>
</dbReference>
<keyword evidence="4" id="KW-0378">Hydrolase</keyword>
<evidence type="ECO:0000313" key="7">
    <source>
        <dbReference type="EMBL" id="EER11265.1"/>
    </source>
</evidence>
<dbReference type="GO" id="GO:0019700">
    <property type="term" value="P:organic phosphonate catabolic process"/>
    <property type="evidence" value="ECO:0007669"/>
    <property type="project" value="InterPro"/>
</dbReference>
<evidence type="ECO:0000256" key="5">
    <source>
        <dbReference type="ARBA" id="ARBA00022842"/>
    </source>
</evidence>
<protein>
    <recommendedName>
        <fullName evidence="9">Phosphonoacetaldehyde hydrolase</fullName>
    </recommendedName>
</protein>
<keyword evidence="3" id="KW-0479">Metal-binding</keyword>
<comment type="cofactor">
    <cofactor evidence="1">
        <name>Mg(2+)</name>
        <dbReference type="ChEBI" id="CHEBI:18420"/>
    </cofactor>
</comment>
<dbReference type="InterPro" id="IPR006323">
    <property type="entry name" value="Phosphonoacetald_hydro"/>
</dbReference>
<evidence type="ECO:0000256" key="3">
    <source>
        <dbReference type="ARBA" id="ARBA00022723"/>
    </source>
</evidence>
<evidence type="ECO:0000313" key="8">
    <source>
        <dbReference type="Proteomes" id="UP000007800"/>
    </source>
</evidence>
<dbReference type="FunFam" id="1.10.150.240:FF:000006">
    <property type="entry name" value="Phosphonoacetaldehyde hydrolase"/>
    <property type="match status" value="1"/>
</dbReference>
<evidence type="ECO:0000256" key="4">
    <source>
        <dbReference type="ARBA" id="ARBA00022801"/>
    </source>
</evidence>
<dbReference type="EMBL" id="GG676967">
    <property type="protein sequence ID" value="EER11265.1"/>
    <property type="molecule type" value="Genomic_DNA"/>
</dbReference>
<feature type="non-terminal residue" evidence="7">
    <location>
        <position position="242"/>
    </location>
</feature>
<dbReference type="GO" id="GO:0050194">
    <property type="term" value="F:phosphonoacetaldehyde hydrolase activity"/>
    <property type="evidence" value="ECO:0007669"/>
    <property type="project" value="InterPro"/>
</dbReference>
<dbReference type="OMA" id="ENINTRM"/>
<dbReference type="Proteomes" id="UP000007800">
    <property type="component" value="Unassembled WGS sequence"/>
</dbReference>
<evidence type="ECO:0000256" key="2">
    <source>
        <dbReference type="ARBA" id="ARBA00011738"/>
    </source>
</evidence>
<organism evidence="8">
    <name type="scientific">Perkinsus marinus (strain ATCC 50983 / TXsc)</name>
    <dbReference type="NCBI Taxonomy" id="423536"/>
    <lineage>
        <taxon>Eukaryota</taxon>
        <taxon>Sar</taxon>
        <taxon>Alveolata</taxon>
        <taxon>Perkinsozoa</taxon>
        <taxon>Perkinsea</taxon>
        <taxon>Perkinsida</taxon>
        <taxon>Perkinsidae</taxon>
        <taxon>Perkinsus</taxon>
    </lineage>
</organism>
<keyword evidence="8" id="KW-1185">Reference proteome</keyword>
<dbReference type="InParanoid" id="C5KW79"/>
<dbReference type="GO" id="GO:0005829">
    <property type="term" value="C:cytosol"/>
    <property type="evidence" value="ECO:0007669"/>
    <property type="project" value="TreeGrafter"/>
</dbReference>
<evidence type="ECO:0008006" key="9">
    <source>
        <dbReference type="Google" id="ProtNLM"/>
    </source>
</evidence>
<dbReference type="GeneID" id="9057116"/>
<dbReference type="InterPro" id="IPR023198">
    <property type="entry name" value="PGP-like_dom2"/>
</dbReference>
<proteinExistence type="inferred from homology"/>
<sequence>MLSSTSAALVRRLRGSPFAQEFSSRTFATISLGPGITKHVPNREPYRGPLKACILDWSGTTADAHVLAPAVVFVEVFRKFGVDITMKESRLPMGLRKDLHIAKILEIPSVQERWQKVKGRPSTAADVEAMFKEFVPLQCEVLPKYTTLIDGAADTVNLLKSKYNLKIGSTTGFTKVMVDILLEKAKEQGYTPDSSVAGDEVSRLAGIRMQWSSQVPNNMGFRPAPFMLYQNLCNLGVFPIES</sequence>
<dbReference type="OrthoDB" id="40579at2759"/>
<dbReference type="InterPro" id="IPR050155">
    <property type="entry name" value="HAD-like_hydrolase_sf"/>
</dbReference>
<dbReference type="GO" id="GO:0008967">
    <property type="term" value="F:phosphoglycolate phosphatase activity"/>
    <property type="evidence" value="ECO:0007669"/>
    <property type="project" value="TreeGrafter"/>
</dbReference>
<dbReference type="PANTHER" id="PTHR43434:SF19">
    <property type="entry name" value="PHOSPHONOACETALDEHYDE HYDROLASE"/>
    <property type="match status" value="1"/>
</dbReference>
<name>C5KW79_PERM5</name>
<dbReference type="AlphaFoldDB" id="C5KW79"/>
<dbReference type="GO" id="GO:0046872">
    <property type="term" value="F:metal ion binding"/>
    <property type="evidence" value="ECO:0007669"/>
    <property type="project" value="UniProtKB-KW"/>
</dbReference>
<dbReference type="RefSeq" id="XP_002779470.1">
    <property type="nucleotide sequence ID" value="XM_002779424.1"/>
</dbReference>
<keyword evidence="5" id="KW-0460">Magnesium</keyword>
<dbReference type="InterPro" id="IPR023214">
    <property type="entry name" value="HAD_sf"/>
</dbReference>
<dbReference type="Gene3D" id="3.40.50.1000">
    <property type="entry name" value="HAD superfamily/HAD-like"/>
    <property type="match status" value="1"/>
</dbReference>
<dbReference type="PANTHER" id="PTHR43434">
    <property type="entry name" value="PHOSPHOGLYCOLATE PHOSPHATASE"/>
    <property type="match status" value="1"/>
</dbReference>
<dbReference type="HAMAP" id="MF_01375">
    <property type="entry name" value="PhnX"/>
    <property type="match status" value="1"/>
</dbReference>
<keyword evidence="6" id="KW-0704">Schiff base</keyword>
<dbReference type="Gene3D" id="1.10.150.240">
    <property type="entry name" value="Putative phosphatase, domain 2"/>
    <property type="match status" value="1"/>
</dbReference>
<accession>C5KW79</accession>
<evidence type="ECO:0000256" key="6">
    <source>
        <dbReference type="ARBA" id="ARBA00023270"/>
    </source>
</evidence>
<evidence type="ECO:0000256" key="1">
    <source>
        <dbReference type="ARBA" id="ARBA00001946"/>
    </source>
</evidence>
<comment type="subunit">
    <text evidence="2">Homodimer.</text>
</comment>
<dbReference type="SUPFAM" id="SSF56784">
    <property type="entry name" value="HAD-like"/>
    <property type="match status" value="1"/>
</dbReference>
<reference evidence="7 8" key="1">
    <citation type="submission" date="2008-07" db="EMBL/GenBank/DDBJ databases">
        <authorList>
            <person name="El-Sayed N."/>
            <person name="Caler E."/>
            <person name="Inman J."/>
            <person name="Amedeo P."/>
            <person name="Hass B."/>
            <person name="Wortman J."/>
        </authorList>
    </citation>
    <scope>NUCLEOTIDE SEQUENCE [LARGE SCALE GENOMIC DNA]</scope>
    <source>
        <strain evidence="8">ATCC 50983 / TXsc</strain>
    </source>
</reference>
<gene>
    <name evidence="7" type="ORF">Pmar_PMAR025592</name>
</gene>